<evidence type="ECO:0000313" key="4">
    <source>
        <dbReference type="Proteomes" id="UP001596043"/>
    </source>
</evidence>
<dbReference type="InterPro" id="IPR001789">
    <property type="entry name" value="Sig_transdc_resp-reg_receiver"/>
</dbReference>
<dbReference type="Gene3D" id="3.40.50.2300">
    <property type="match status" value="1"/>
</dbReference>
<dbReference type="PANTHER" id="PTHR45566:SF1">
    <property type="entry name" value="HTH-TYPE TRANSCRIPTIONAL REGULATOR YHJB-RELATED"/>
    <property type="match status" value="1"/>
</dbReference>
<dbReference type="InterPro" id="IPR036388">
    <property type="entry name" value="WH-like_DNA-bd_sf"/>
</dbReference>
<dbReference type="EMBL" id="JBHSFV010000024">
    <property type="protein sequence ID" value="MFC4636594.1"/>
    <property type="molecule type" value="Genomic_DNA"/>
</dbReference>
<dbReference type="RefSeq" id="WP_379982937.1">
    <property type="nucleotide sequence ID" value="NZ_JBHSFV010000024.1"/>
</dbReference>
<dbReference type="SMART" id="SM00448">
    <property type="entry name" value="REC"/>
    <property type="match status" value="1"/>
</dbReference>
<sequence length="244" mass="27838">MKKKDGISSQQKATYSSIEHNLKELKVLIIEDHPLMQVAISDVFAQLSNSQQQYYFQIEVASNCQEAYEKLSSTSNTYDLIMLDIQLPAYPSQKLYSGEDIGLWIKKTLPVLPKIIIITVIEDNFRVENIIKTINPDGFLLKGDITPETLMEALKKIFDATPYYSESVTKYTRKLMSNSLLLDETDRQILYELSQGASNIELQELLSLSKSTIQKRKGRLMDIFNIADNSTRVLILKAKEQGFL</sequence>
<accession>A0ABV9I330</accession>
<organism evidence="3 4">
    <name type="scientific">Dokdonia ponticola</name>
    <dbReference type="NCBI Taxonomy" id="2041041"/>
    <lineage>
        <taxon>Bacteria</taxon>
        <taxon>Pseudomonadati</taxon>
        <taxon>Bacteroidota</taxon>
        <taxon>Flavobacteriia</taxon>
        <taxon>Flavobacteriales</taxon>
        <taxon>Flavobacteriaceae</taxon>
        <taxon>Dokdonia</taxon>
    </lineage>
</organism>
<comment type="caution">
    <text evidence="3">The sequence shown here is derived from an EMBL/GenBank/DDBJ whole genome shotgun (WGS) entry which is preliminary data.</text>
</comment>
<proteinExistence type="predicted"/>
<dbReference type="Pfam" id="PF00072">
    <property type="entry name" value="Response_reg"/>
    <property type="match status" value="1"/>
</dbReference>
<dbReference type="SUPFAM" id="SSF52172">
    <property type="entry name" value="CheY-like"/>
    <property type="match status" value="1"/>
</dbReference>
<dbReference type="SMART" id="SM00421">
    <property type="entry name" value="HTH_LUXR"/>
    <property type="match status" value="1"/>
</dbReference>
<keyword evidence="4" id="KW-1185">Reference proteome</keyword>
<dbReference type="Proteomes" id="UP001596043">
    <property type="component" value="Unassembled WGS sequence"/>
</dbReference>
<gene>
    <name evidence="3" type="ORF">ACFO3O_22005</name>
</gene>
<dbReference type="Pfam" id="PF13412">
    <property type="entry name" value="HTH_24"/>
    <property type="match status" value="1"/>
</dbReference>
<dbReference type="InterPro" id="IPR051015">
    <property type="entry name" value="EvgA-like"/>
</dbReference>
<dbReference type="Gene3D" id="1.10.10.10">
    <property type="entry name" value="Winged helix-like DNA-binding domain superfamily/Winged helix DNA-binding domain"/>
    <property type="match status" value="1"/>
</dbReference>
<dbReference type="InterPro" id="IPR000792">
    <property type="entry name" value="Tscrpt_reg_LuxR_C"/>
</dbReference>
<evidence type="ECO:0000256" key="1">
    <source>
        <dbReference type="PROSITE-ProRule" id="PRU00169"/>
    </source>
</evidence>
<dbReference type="PANTHER" id="PTHR45566">
    <property type="entry name" value="HTH-TYPE TRANSCRIPTIONAL REGULATOR YHJB-RELATED"/>
    <property type="match status" value="1"/>
</dbReference>
<keyword evidence="1" id="KW-0597">Phosphoprotein</keyword>
<reference evidence="4" key="1">
    <citation type="journal article" date="2019" name="Int. J. Syst. Evol. Microbiol.">
        <title>The Global Catalogue of Microorganisms (GCM) 10K type strain sequencing project: providing services to taxonomists for standard genome sequencing and annotation.</title>
        <authorList>
            <consortium name="The Broad Institute Genomics Platform"/>
            <consortium name="The Broad Institute Genome Sequencing Center for Infectious Disease"/>
            <person name="Wu L."/>
            <person name="Ma J."/>
        </authorList>
    </citation>
    <scope>NUCLEOTIDE SEQUENCE [LARGE SCALE GENOMIC DNA]</scope>
    <source>
        <strain evidence="4">YJ-61-S</strain>
    </source>
</reference>
<evidence type="ECO:0000313" key="3">
    <source>
        <dbReference type="EMBL" id="MFC4636594.1"/>
    </source>
</evidence>
<evidence type="ECO:0000259" key="2">
    <source>
        <dbReference type="PROSITE" id="PS50110"/>
    </source>
</evidence>
<feature type="modified residue" description="4-aspartylphosphate" evidence="1">
    <location>
        <position position="84"/>
    </location>
</feature>
<name>A0ABV9I330_9FLAO</name>
<dbReference type="InterPro" id="IPR011006">
    <property type="entry name" value="CheY-like_superfamily"/>
</dbReference>
<feature type="domain" description="Response regulatory" evidence="2">
    <location>
        <begin position="26"/>
        <end position="157"/>
    </location>
</feature>
<protein>
    <submittedName>
        <fullName evidence="3">Response regulator</fullName>
    </submittedName>
</protein>
<dbReference type="PROSITE" id="PS50110">
    <property type="entry name" value="RESPONSE_REGULATORY"/>
    <property type="match status" value="1"/>
</dbReference>